<dbReference type="CDD" id="cd00093">
    <property type="entry name" value="HTH_XRE"/>
    <property type="match status" value="1"/>
</dbReference>
<accession>A0A2H9UHU2</accession>
<evidence type="ECO:0000313" key="2">
    <source>
        <dbReference type="EMBL" id="PJI31228.1"/>
    </source>
</evidence>
<sequence>MDKSLMKSLCIQALKQMRLDAQITQSQLAKMLEKPQSFVSKYENGDRSLEITEVYLICKELNKSLSDFEEILESLIQESV</sequence>
<dbReference type="SUPFAM" id="SSF47413">
    <property type="entry name" value="lambda repressor-like DNA-binding domains"/>
    <property type="match status" value="1"/>
</dbReference>
<reference evidence="2 3" key="2">
    <citation type="submission" date="2017-12" db="EMBL/GenBank/DDBJ databases">
        <title>Revising the taxonomy of the Acinetobacter lwoffii group: the description of Acinetobacter pseudolwoffii sp. nov. and emended description of Acinetobacter lwoffii.</title>
        <authorList>
            <person name="Nemec A."/>
        </authorList>
    </citation>
    <scope>NUCLEOTIDE SEQUENCE [LARGE SCALE GENOMIC DNA]</scope>
    <source>
        <strain evidence="2 3">ANC 5347</strain>
    </source>
</reference>
<dbReference type="RefSeq" id="WP_100358257.1">
    <property type="nucleotide sequence ID" value="NZ_JACAJM010000029.1"/>
</dbReference>
<evidence type="ECO:0000313" key="3">
    <source>
        <dbReference type="Proteomes" id="UP000242351"/>
    </source>
</evidence>
<protein>
    <submittedName>
        <fullName evidence="2">XRE family transcriptional regulator</fullName>
    </submittedName>
</protein>
<organism evidence="2 3">
    <name type="scientific">Acinetobacter pseudolwoffii</name>
    <dbReference type="NCBI Taxonomy" id="2053287"/>
    <lineage>
        <taxon>Bacteria</taxon>
        <taxon>Pseudomonadati</taxon>
        <taxon>Pseudomonadota</taxon>
        <taxon>Gammaproteobacteria</taxon>
        <taxon>Moraxellales</taxon>
        <taxon>Moraxellaceae</taxon>
        <taxon>Acinetobacter</taxon>
    </lineage>
</organism>
<dbReference type="Gene3D" id="1.10.260.40">
    <property type="entry name" value="lambda repressor-like DNA-binding domains"/>
    <property type="match status" value="1"/>
</dbReference>
<dbReference type="InterPro" id="IPR010982">
    <property type="entry name" value="Lambda_DNA-bd_dom_sf"/>
</dbReference>
<dbReference type="SMART" id="SM00530">
    <property type="entry name" value="HTH_XRE"/>
    <property type="match status" value="1"/>
</dbReference>
<dbReference type="InterPro" id="IPR001387">
    <property type="entry name" value="Cro/C1-type_HTH"/>
</dbReference>
<feature type="domain" description="HTH cro/C1-type" evidence="1">
    <location>
        <begin position="14"/>
        <end position="68"/>
    </location>
</feature>
<dbReference type="AlphaFoldDB" id="A0A2H9UHU2"/>
<dbReference type="EMBL" id="PGOZ01000037">
    <property type="protein sequence ID" value="PJI31228.1"/>
    <property type="molecule type" value="Genomic_DNA"/>
</dbReference>
<dbReference type="GO" id="GO:0003677">
    <property type="term" value="F:DNA binding"/>
    <property type="evidence" value="ECO:0007669"/>
    <property type="project" value="InterPro"/>
</dbReference>
<proteinExistence type="predicted"/>
<name>A0A2H9UHU2_9GAMM</name>
<reference evidence="2 3" key="1">
    <citation type="submission" date="2017-11" db="EMBL/GenBank/DDBJ databases">
        <authorList>
            <person name="Han C.G."/>
        </authorList>
    </citation>
    <scope>NUCLEOTIDE SEQUENCE [LARGE SCALE GENOMIC DNA]</scope>
    <source>
        <strain evidence="2 3">ANC 5347</strain>
    </source>
</reference>
<dbReference type="PROSITE" id="PS50943">
    <property type="entry name" value="HTH_CROC1"/>
    <property type="match status" value="1"/>
</dbReference>
<gene>
    <name evidence="2" type="ORF">CU320_15260</name>
</gene>
<evidence type="ECO:0000259" key="1">
    <source>
        <dbReference type="PROSITE" id="PS50943"/>
    </source>
</evidence>
<dbReference type="Proteomes" id="UP000242351">
    <property type="component" value="Unassembled WGS sequence"/>
</dbReference>
<dbReference type="Pfam" id="PF01381">
    <property type="entry name" value="HTH_3"/>
    <property type="match status" value="1"/>
</dbReference>
<comment type="caution">
    <text evidence="2">The sequence shown here is derived from an EMBL/GenBank/DDBJ whole genome shotgun (WGS) entry which is preliminary data.</text>
</comment>